<feature type="domain" description="TonB-dependent receptor plug" evidence="16">
    <location>
        <begin position="57"/>
        <end position="163"/>
    </location>
</feature>
<dbReference type="Proteomes" id="UP000236416">
    <property type="component" value="Unassembled WGS sequence"/>
</dbReference>
<evidence type="ECO:0000259" key="16">
    <source>
        <dbReference type="Pfam" id="PF07715"/>
    </source>
</evidence>
<accession>A0A2K4MKP7</accession>
<protein>
    <recommendedName>
        <fullName evidence="19">TonB-dependent receptor</fullName>
    </recommendedName>
</protein>
<comment type="caution">
    <text evidence="17">The sequence shown here is derived from an EMBL/GenBank/DDBJ whole genome shotgun (WGS) entry which is preliminary data.</text>
</comment>
<dbReference type="PROSITE" id="PS51257">
    <property type="entry name" value="PROKAR_LIPOPROTEIN"/>
    <property type="match status" value="1"/>
</dbReference>
<proteinExistence type="inferred from homology"/>
<comment type="similarity">
    <text evidence="2 12 13">Belongs to the TonB-dependent receptor family.</text>
</comment>
<evidence type="ECO:0000256" key="5">
    <source>
        <dbReference type="ARBA" id="ARBA00022692"/>
    </source>
</evidence>
<evidence type="ECO:0000256" key="8">
    <source>
        <dbReference type="ARBA" id="ARBA00023077"/>
    </source>
</evidence>
<evidence type="ECO:0000256" key="9">
    <source>
        <dbReference type="ARBA" id="ARBA00023136"/>
    </source>
</evidence>
<dbReference type="InterPro" id="IPR012910">
    <property type="entry name" value="Plug_dom"/>
</dbReference>
<dbReference type="InterPro" id="IPR039426">
    <property type="entry name" value="TonB-dep_rcpt-like"/>
</dbReference>
<evidence type="ECO:0000256" key="1">
    <source>
        <dbReference type="ARBA" id="ARBA00004571"/>
    </source>
</evidence>
<evidence type="ECO:0000256" key="11">
    <source>
        <dbReference type="ARBA" id="ARBA00023237"/>
    </source>
</evidence>
<keyword evidence="7" id="KW-0406">Ion transport</keyword>
<keyword evidence="18" id="KW-1185">Reference proteome</keyword>
<gene>
    <name evidence="17" type="ORF">C2134_17775</name>
</gene>
<organism evidence="17 18">
    <name type="scientific">Chromobacterium sinusclupearum</name>
    <dbReference type="NCBI Taxonomy" id="2077146"/>
    <lineage>
        <taxon>Bacteria</taxon>
        <taxon>Pseudomonadati</taxon>
        <taxon>Pseudomonadota</taxon>
        <taxon>Betaproteobacteria</taxon>
        <taxon>Neisseriales</taxon>
        <taxon>Chromobacteriaceae</taxon>
        <taxon>Chromobacterium</taxon>
    </lineage>
</organism>
<dbReference type="Gene3D" id="2.170.130.10">
    <property type="entry name" value="TonB-dependent receptor, plug domain"/>
    <property type="match status" value="1"/>
</dbReference>
<dbReference type="InterPro" id="IPR037066">
    <property type="entry name" value="Plug_dom_sf"/>
</dbReference>
<dbReference type="SUPFAM" id="SSF56935">
    <property type="entry name" value="Porins"/>
    <property type="match status" value="1"/>
</dbReference>
<keyword evidence="9 12" id="KW-0472">Membrane</keyword>
<dbReference type="CDD" id="cd01347">
    <property type="entry name" value="ligand_gated_channel"/>
    <property type="match status" value="1"/>
</dbReference>
<evidence type="ECO:0000256" key="7">
    <source>
        <dbReference type="ARBA" id="ARBA00023065"/>
    </source>
</evidence>
<evidence type="ECO:0008006" key="19">
    <source>
        <dbReference type="Google" id="ProtNLM"/>
    </source>
</evidence>
<reference evidence="17 18" key="1">
    <citation type="submission" date="2018-01" db="EMBL/GenBank/DDBJ databases">
        <title>Genomic Sequence of Chromobacterium MWU13-2610 from wild cranberry bogs within the Cape Cod National Seashore.</title>
        <authorList>
            <person name="O'Hara-Hanley K."/>
            <person name="Soby S."/>
            <person name="Harrison A."/>
        </authorList>
    </citation>
    <scope>NUCLEOTIDE SEQUENCE [LARGE SCALE GENOMIC DNA]</scope>
    <source>
        <strain evidence="17 18">MWU13-2610</strain>
    </source>
</reference>
<dbReference type="PROSITE" id="PS52016">
    <property type="entry name" value="TONB_DEPENDENT_REC_3"/>
    <property type="match status" value="1"/>
</dbReference>
<keyword evidence="5 12" id="KW-0812">Transmembrane</keyword>
<dbReference type="AlphaFoldDB" id="A0A2K4MKP7"/>
<feature type="chain" id="PRO_5014436763" description="TonB-dependent receptor" evidence="14">
    <location>
        <begin position="36"/>
        <end position="631"/>
    </location>
</feature>
<dbReference type="GO" id="GO:0015889">
    <property type="term" value="P:cobalamin transport"/>
    <property type="evidence" value="ECO:0007669"/>
    <property type="project" value="TreeGrafter"/>
</dbReference>
<keyword evidence="10" id="KW-0675">Receptor</keyword>
<keyword evidence="8 13" id="KW-0798">TonB box</keyword>
<evidence type="ECO:0000256" key="6">
    <source>
        <dbReference type="ARBA" id="ARBA00022729"/>
    </source>
</evidence>
<evidence type="ECO:0000256" key="13">
    <source>
        <dbReference type="RuleBase" id="RU003357"/>
    </source>
</evidence>
<feature type="signal peptide" evidence="14">
    <location>
        <begin position="1"/>
        <end position="35"/>
    </location>
</feature>
<dbReference type="EMBL" id="PPTF01000073">
    <property type="protein sequence ID" value="POA97664.1"/>
    <property type="molecule type" value="Genomic_DNA"/>
</dbReference>
<evidence type="ECO:0000256" key="12">
    <source>
        <dbReference type="PROSITE-ProRule" id="PRU01360"/>
    </source>
</evidence>
<dbReference type="PANTHER" id="PTHR30069">
    <property type="entry name" value="TONB-DEPENDENT OUTER MEMBRANE RECEPTOR"/>
    <property type="match status" value="1"/>
</dbReference>
<feature type="domain" description="TonB-dependent receptor-like beta-barrel" evidence="15">
    <location>
        <begin position="183"/>
        <end position="605"/>
    </location>
</feature>
<evidence type="ECO:0000256" key="2">
    <source>
        <dbReference type="ARBA" id="ARBA00009810"/>
    </source>
</evidence>
<dbReference type="InterPro" id="IPR036942">
    <property type="entry name" value="Beta-barrel_TonB_sf"/>
</dbReference>
<evidence type="ECO:0000256" key="3">
    <source>
        <dbReference type="ARBA" id="ARBA00022448"/>
    </source>
</evidence>
<dbReference type="GO" id="GO:0009279">
    <property type="term" value="C:cell outer membrane"/>
    <property type="evidence" value="ECO:0007669"/>
    <property type="project" value="UniProtKB-SubCell"/>
</dbReference>
<keyword evidence="3 12" id="KW-0813">Transport</keyword>
<keyword evidence="4 12" id="KW-1134">Transmembrane beta strand</keyword>
<dbReference type="GO" id="GO:0006811">
    <property type="term" value="P:monoatomic ion transport"/>
    <property type="evidence" value="ECO:0007669"/>
    <property type="project" value="UniProtKB-KW"/>
</dbReference>
<dbReference type="Pfam" id="PF00593">
    <property type="entry name" value="TonB_dep_Rec_b-barrel"/>
    <property type="match status" value="1"/>
</dbReference>
<evidence type="ECO:0000313" key="18">
    <source>
        <dbReference type="Proteomes" id="UP000236416"/>
    </source>
</evidence>
<evidence type="ECO:0000313" key="17">
    <source>
        <dbReference type="EMBL" id="POA97664.1"/>
    </source>
</evidence>
<evidence type="ECO:0000259" key="15">
    <source>
        <dbReference type="Pfam" id="PF00593"/>
    </source>
</evidence>
<evidence type="ECO:0000256" key="4">
    <source>
        <dbReference type="ARBA" id="ARBA00022452"/>
    </source>
</evidence>
<keyword evidence="11 12" id="KW-0998">Cell outer membrane</keyword>
<dbReference type="InterPro" id="IPR000531">
    <property type="entry name" value="Beta-barrel_TonB"/>
</dbReference>
<name>A0A2K4MKP7_9NEIS</name>
<dbReference type="Pfam" id="PF07715">
    <property type="entry name" value="Plug"/>
    <property type="match status" value="1"/>
</dbReference>
<sequence length="631" mass="69041">MSPCGKLSIRGVCFMFQPQTCAFAVALACAGAAHAADVPEFAGDPVIVTASRVAQPLSKTLADATVITRDEIEESGAQTLQQVLSRQAAISITTSGGPGSASSILMRGTNANHAVVLVDGVRISSATLGTTAIQNIPLEQIDHIEILRGPASSLYGADAIGGVIQIFTRKGEGAPRFNTGLELGNRGTGKLSAGFVGKAGDSAYSLQLTHAQSDGFSATNPRNAGYYNPDNDGYRNDSYAASVTQTLLPGHDLTVRLFQTFSRVDIDYSNSWTGQDRSKSRLTGQSVESNNRFNDVWISILSFARSQDKSEEFHNGDFSQRVNFFQTTQNEWQWQNDLDTKIGVFILGVSHLDQRIASDGVYTKSARTTNAGFVNYQLDLGAHLFQASIRNDHDDQFGRKMTGKADYGYRFADGWLARVGYATGYKAPSFNDLYYPGSGNPNLKPESSKNTELALQYRKDGRSANFTLFQNNVDQLIQWAPLDPSNPDSFWSPSNVDRAKIRGLTIEAAAQWLDIDWQGNLTLLDARDDKTGNWLANRPRQSANLSASKQWGKYTLGVEQQIASRRAGDPLNTEAKFLHGYGITNVFADYRLAKNWTATARIDNLFDREYETNYGYNTGGLGAFIGVRYSQ</sequence>
<dbReference type="Gene3D" id="2.40.170.20">
    <property type="entry name" value="TonB-dependent receptor, beta-barrel domain"/>
    <property type="match status" value="1"/>
</dbReference>
<evidence type="ECO:0000256" key="14">
    <source>
        <dbReference type="SAM" id="SignalP"/>
    </source>
</evidence>
<dbReference type="PANTHER" id="PTHR30069:SF53">
    <property type="entry name" value="COLICIN I RECEPTOR-RELATED"/>
    <property type="match status" value="1"/>
</dbReference>
<comment type="subcellular location">
    <subcellularLocation>
        <location evidence="1 12">Cell outer membrane</location>
        <topology evidence="1 12">Multi-pass membrane protein</topology>
    </subcellularLocation>
</comment>
<keyword evidence="6 14" id="KW-0732">Signal</keyword>
<evidence type="ECO:0000256" key="10">
    <source>
        <dbReference type="ARBA" id="ARBA00023170"/>
    </source>
</evidence>